<dbReference type="EMBL" id="NHZQ01000422">
    <property type="protein sequence ID" value="PSK36052.1"/>
    <property type="molecule type" value="Genomic_DNA"/>
</dbReference>
<reference evidence="7 8" key="1">
    <citation type="submission" date="2017-05" db="EMBL/GenBank/DDBJ databases">
        <title>Draft genome sequence of Elsinoe australis.</title>
        <authorList>
            <person name="Cheng Q."/>
        </authorList>
    </citation>
    <scope>NUCLEOTIDE SEQUENCE [LARGE SCALE GENOMIC DNA]</scope>
    <source>
        <strain evidence="7 8">NL1</strain>
    </source>
</reference>
<dbReference type="OrthoDB" id="391988at2759"/>
<keyword evidence="4" id="KW-0342">GTP-binding</keyword>
<evidence type="ECO:0000259" key="6">
    <source>
        <dbReference type="PROSITE" id="PS51706"/>
    </source>
</evidence>
<dbReference type="GO" id="GO:0046872">
    <property type="term" value="F:metal ion binding"/>
    <property type="evidence" value="ECO:0007669"/>
    <property type="project" value="UniProtKB-KW"/>
</dbReference>
<feature type="region of interest" description="Disordered" evidence="5">
    <location>
        <begin position="24"/>
        <end position="48"/>
    </location>
</feature>
<dbReference type="Gene3D" id="3.40.50.300">
    <property type="entry name" value="P-loop containing nucleotide triphosphate hydrolases"/>
    <property type="match status" value="1"/>
</dbReference>
<dbReference type="InterPro" id="IPR052279">
    <property type="entry name" value="EngB_GTPase"/>
</dbReference>
<dbReference type="STRING" id="40998.A0A2P7YJA3"/>
<evidence type="ECO:0000313" key="7">
    <source>
        <dbReference type="EMBL" id="PSK36052.1"/>
    </source>
</evidence>
<organism evidence="7 8">
    <name type="scientific">Elsinoe australis</name>
    <dbReference type="NCBI Taxonomy" id="40998"/>
    <lineage>
        <taxon>Eukaryota</taxon>
        <taxon>Fungi</taxon>
        <taxon>Dikarya</taxon>
        <taxon>Ascomycota</taxon>
        <taxon>Pezizomycotina</taxon>
        <taxon>Dothideomycetes</taxon>
        <taxon>Dothideomycetidae</taxon>
        <taxon>Myriangiales</taxon>
        <taxon>Elsinoaceae</taxon>
        <taxon>Elsinoe</taxon>
    </lineage>
</organism>
<dbReference type="PANTHER" id="PTHR46498:SF1">
    <property type="entry name" value="GTP-BINDING PROTEIN 8"/>
    <property type="match status" value="1"/>
</dbReference>
<dbReference type="CDD" id="cd01876">
    <property type="entry name" value="YihA_EngB"/>
    <property type="match status" value="1"/>
</dbReference>
<evidence type="ECO:0000256" key="1">
    <source>
        <dbReference type="ARBA" id="ARBA00022723"/>
    </source>
</evidence>
<accession>A0A2P7YJA3</accession>
<feature type="compositionally biased region" description="Low complexity" evidence="5">
    <location>
        <begin position="28"/>
        <end position="46"/>
    </location>
</feature>
<sequence length="345" mass="38214">MERGIRPSICRRCFKRLRLTTPSHPRRLTTSASPSSEQSSASPTLLTPQSQTLHSYLSTEPPTSQQLTYAHKFFARSPAPKVLWTTPYFRSFPASPFPEVCFLGRSNVGKSSLLNALFGRPRQAPANVSKHPGRTKTMNAFAVGKELMVNKVGEGKEGGRVTASHGGEEGVVVVVDMPGYGAASREEWGVEIMKYLESRRQLRRTFVLLDAEHGIKESDATILKHLAERGIGHQVVLSKVDKLIMPKVKTSPRKMSEGLKKLSERLEDVQERLKFDGRAIPRAVGDILSCSAEKDLEEYGQKRSKIGINAVQWAVLSACGLDCDPHGTPRKNKFGEQVYEDADLD</sequence>
<dbReference type="AlphaFoldDB" id="A0A2P7YJA3"/>
<dbReference type="PANTHER" id="PTHR46498">
    <property type="entry name" value="GTP-BINDING PROTEIN 8"/>
    <property type="match status" value="1"/>
</dbReference>
<keyword evidence="2" id="KW-0547">Nucleotide-binding</keyword>
<evidence type="ECO:0000256" key="2">
    <source>
        <dbReference type="ARBA" id="ARBA00022741"/>
    </source>
</evidence>
<evidence type="ECO:0000313" key="8">
    <source>
        <dbReference type="Proteomes" id="UP000243723"/>
    </source>
</evidence>
<dbReference type="GO" id="GO:0005739">
    <property type="term" value="C:mitochondrion"/>
    <property type="evidence" value="ECO:0007669"/>
    <property type="project" value="TreeGrafter"/>
</dbReference>
<dbReference type="GO" id="GO:0005525">
    <property type="term" value="F:GTP binding"/>
    <property type="evidence" value="ECO:0007669"/>
    <property type="project" value="UniProtKB-KW"/>
</dbReference>
<dbReference type="InterPro" id="IPR006073">
    <property type="entry name" value="GTP-bd"/>
</dbReference>
<keyword evidence="1" id="KW-0479">Metal-binding</keyword>
<evidence type="ECO:0000256" key="4">
    <source>
        <dbReference type="ARBA" id="ARBA00023134"/>
    </source>
</evidence>
<evidence type="ECO:0000256" key="5">
    <source>
        <dbReference type="SAM" id="MobiDB-lite"/>
    </source>
</evidence>
<dbReference type="SUPFAM" id="SSF52540">
    <property type="entry name" value="P-loop containing nucleoside triphosphate hydrolases"/>
    <property type="match status" value="1"/>
</dbReference>
<protein>
    <submittedName>
        <fullName evidence="7">Ribosome bioproteinsis GTP-binding protein YsxC</fullName>
    </submittedName>
</protein>
<proteinExistence type="predicted"/>
<feature type="domain" description="EngB-type G" evidence="6">
    <location>
        <begin position="96"/>
        <end position="298"/>
    </location>
</feature>
<keyword evidence="3" id="KW-0460">Magnesium</keyword>
<dbReference type="InterPro" id="IPR027417">
    <property type="entry name" value="P-loop_NTPase"/>
</dbReference>
<dbReference type="InterPro" id="IPR030393">
    <property type="entry name" value="G_ENGB_dom"/>
</dbReference>
<name>A0A2P7YJA3_9PEZI</name>
<dbReference type="Pfam" id="PF01926">
    <property type="entry name" value="MMR_HSR1"/>
    <property type="match status" value="1"/>
</dbReference>
<evidence type="ECO:0000256" key="3">
    <source>
        <dbReference type="ARBA" id="ARBA00022842"/>
    </source>
</evidence>
<comment type="caution">
    <text evidence="7">The sequence shown here is derived from an EMBL/GenBank/DDBJ whole genome shotgun (WGS) entry which is preliminary data.</text>
</comment>
<gene>
    <name evidence="7" type="ORF">B9Z65_5867</name>
</gene>
<dbReference type="Proteomes" id="UP000243723">
    <property type="component" value="Unassembled WGS sequence"/>
</dbReference>
<dbReference type="PROSITE" id="PS51706">
    <property type="entry name" value="G_ENGB"/>
    <property type="match status" value="1"/>
</dbReference>
<keyword evidence="8" id="KW-1185">Reference proteome</keyword>